<evidence type="ECO:0000256" key="1">
    <source>
        <dbReference type="SAM" id="Phobius"/>
    </source>
</evidence>
<keyword evidence="1" id="KW-1133">Transmembrane helix</keyword>
<name>A0A3B0SDC1_9ZZZZ</name>
<feature type="transmembrane region" description="Helical" evidence="1">
    <location>
        <begin position="20"/>
        <end position="40"/>
    </location>
</feature>
<dbReference type="EMBL" id="UOEF01000397">
    <property type="protein sequence ID" value="VAW04291.1"/>
    <property type="molecule type" value="Genomic_DNA"/>
</dbReference>
<accession>A0A3B0SDC1</accession>
<keyword evidence="1" id="KW-0472">Membrane</keyword>
<keyword evidence="1" id="KW-0812">Transmembrane</keyword>
<organism evidence="2">
    <name type="scientific">hydrothermal vent metagenome</name>
    <dbReference type="NCBI Taxonomy" id="652676"/>
    <lineage>
        <taxon>unclassified sequences</taxon>
        <taxon>metagenomes</taxon>
        <taxon>ecological metagenomes</taxon>
    </lineage>
</organism>
<reference evidence="2" key="1">
    <citation type="submission" date="2018-06" db="EMBL/GenBank/DDBJ databases">
        <authorList>
            <person name="Zhirakovskaya E."/>
        </authorList>
    </citation>
    <scope>NUCLEOTIDE SEQUENCE</scope>
</reference>
<sequence length="45" mass="5028">MRHFVLDAGAGYELQTNRMWSIAVPLLALLSTAALWGLFYTKLMG</sequence>
<evidence type="ECO:0000313" key="2">
    <source>
        <dbReference type="EMBL" id="VAW04291.1"/>
    </source>
</evidence>
<dbReference type="AlphaFoldDB" id="A0A3B0SDC1"/>
<gene>
    <name evidence="2" type="ORF">MNBD_ALPHA04-658</name>
</gene>
<protein>
    <submittedName>
        <fullName evidence="2">Succinate dehydrogenase cytochrome b-556 subunit</fullName>
    </submittedName>
</protein>
<proteinExistence type="predicted"/>